<organism evidence="2 3">
    <name type="scientific">Clostridioides difficile</name>
    <name type="common">Peptoclostridium difficile</name>
    <dbReference type="NCBI Taxonomy" id="1496"/>
    <lineage>
        <taxon>Bacteria</taxon>
        <taxon>Bacillati</taxon>
        <taxon>Bacillota</taxon>
        <taxon>Clostridia</taxon>
        <taxon>Peptostreptococcales</taxon>
        <taxon>Peptostreptococcaceae</taxon>
        <taxon>Clostridioides</taxon>
    </lineage>
</organism>
<dbReference type="EMBL" id="CAADAT010000018">
    <property type="protein sequence ID" value="VFD55354.1"/>
    <property type="molecule type" value="Genomic_DNA"/>
</dbReference>
<feature type="transmembrane region" description="Helical" evidence="1">
    <location>
        <begin position="227"/>
        <end position="247"/>
    </location>
</feature>
<sequence>MTQLVRIFCSDLIKLKRTFIILMHFCIALIGMGLCLGYYKYSSADDISKIAAYLQVIAIAFPLLSSIMCSLCIEQEYYSGSYKHMLTSSNPKYLTLISKYIILICLGFGATLVSVLGFKFGVSSISNEVYFTLDFYMISIMILVGSNLFVYILHLFLSLRFGKGASIGVGIVETLLSAVLLTGLGARIWPYIPCVWGVRFISIWSSFSSSKTIEYIKVESIKGYQSIGLVCGFVTILAFIILCIWFSKWEGKKSEE</sequence>
<dbReference type="CDD" id="cd21808">
    <property type="entry name" value="ABC-2_lan_permease_MutG"/>
    <property type="match status" value="1"/>
</dbReference>
<keyword evidence="1" id="KW-0472">Membrane</keyword>
<accession>A0AAX3H3S6</accession>
<feature type="transmembrane region" description="Helical" evidence="1">
    <location>
        <begin position="93"/>
        <end position="115"/>
    </location>
</feature>
<dbReference type="InterPro" id="IPR022294">
    <property type="entry name" value="ABC-transptr_permeasesu"/>
</dbReference>
<evidence type="ECO:0000256" key="1">
    <source>
        <dbReference type="SAM" id="Phobius"/>
    </source>
</evidence>
<dbReference type="Proteomes" id="UP000346772">
    <property type="component" value="Unassembled WGS sequence"/>
</dbReference>
<feature type="transmembrane region" description="Helical" evidence="1">
    <location>
        <begin position="164"/>
        <end position="182"/>
    </location>
</feature>
<name>A0AAX3H3S6_CLODI</name>
<comment type="caution">
    <text evidence="2">The sequence shown here is derived from an EMBL/GenBank/DDBJ whole genome shotgun (WGS) entry which is preliminary data.</text>
</comment>
<keyword evidence="1" id="KW-0812">Transmembrane</keyword>
<proteinExistence type="predicted"/>
<dbReference type="Pfam" id="PF12730">
    <property type="entry name" value="ABC2_membrane_4"/>
    <property type="match status" value="1"/>
</dbReference>
<feature type="transmembrane region" description="Helical" evidence="1">
    <location>
        <begin position="51"/>
        <end position="73"/>
    </location>
</feature>
<reference evidence="2 3" key="1">
    <citation type="submission" date="2019-02" db="EMBL/GenBank/DDBJ databases">
        <authorList>
            <consortium name="Pathogen Informatics"/>
        </authorList>
    </citation>
    <scope>NUCLEOTIDE SEQUENCE [LARGE SCALE GENOMIC DNA]</scope>
    <source>
        <strain evidence="2 3">078GUE027</strain>
    </source>
</reference>
<feature type="transmembrane region" description="Helical" evidence="1">
    <location>
        <begin position="135"/>
        <end position="157"/>
    </location>
</feature>
<evidence type="ECO:0000313" key="3">
    <source>
        <dbReference type="Proteomes" id="UP000346772"/>
    </source>
</evidence>
<feature type="transmembrane region" description="Helical" evidence="1">
    <location>
        <begin position="20"/>
        <end position="39"/>
    </location>
</feature>
<dbReference type="AlphaFoldDB" id="A0AAX3H3S6"/>
<keyword evidence="1" id="KW-1133">Transmembrane helix</keyword>
<gene>
    <name evidence="2" type="ORF">SAMEA1710456_02858</name>
</gene>
<dbReference type="RefSeq" id="WP_003419609.1">
    <property type="nucleotide sequence ID" value="NZ_BEHB01000020.1"/>
</dbReference>
<dbReference type="NCBIfam" id="TIGR03733">
    <property type="entry name" value="lanti_perm_MutG"/>
    <property type="match status" value="1"/>
</dbReference>
<evidence type="ECO:0000313" key="2">
    <source>
        <dbReference type="EMBL" id="VFD55354.1"/>
    </source>
</evidence>
<protein>
    <submittedName>
        <fullName evidence="2">ABC transporter lantibiotic/multidrug-family permease</fullName>
    </submittedName>
</protein>